<evidence type="ECO:0000313" key="3">
    <source>
        <dbReference type="EMBL" id="JAI23778.1"/>
    </source>
</evidence>
<dbReference type="InterPro" id="IPR011993">
    <property type="entry name" value="PH-like_dom_sf"/>
</dbReference>
<feature type="compositionally biased region" description="Polar residues" evidence="1">
    <location>
        <begin position="11"/>
        <end position="20"/>
    </location>
</feature>
<feature type="region of interest" description="Disordered" evidence="1">
    <location>
        <begin position="778"/>
        <end position="827"/>
    </location>
</feature>
<evidence type="ECO:0000256" key="1">
    <source>
        <dbReference type="SAM" id="MobiDB-lite"/>
    </source>
</evidence>
<evidence type="ECO:0000313" key="4">
    <source>
        <dbReference type="EMBL" id="JAI35099.1"/>
    </source>
</evidence>
<dbReference type="InterPro" id="IPR006020">
    <property type="entry name" value="PTB/PI_dom"/>
</dbReference>
<feature type="compositionally biased region" description="Low complexity" evidence="1">
    <location>
        <begin position="146"/>
        <end position="160"/>
    </location>
</feature>
<dbReference type="AlphaFoldDB" id="A0A0K8V825"/>
<feature type="compositionally biased region" description="Basic and acidic residues" evidence="1">
    <location>
        <begin position="86"/>
        <end position="113"/>
    </location>
</feature>
<dbReference type="InterPro" id="IPR051133">
    <property type="entry name" value="Adapter_Engulfment-Domain"/>
</dbReference>
<dbReference type="PANTHER" id="PTHR11232">
    <property type="entry name" value="PHOSPHOTYROSINE INTERACTION DOMAIN-CONTAINING FAMILY MEMBER"/>
    <property type="match status" value="1"/>
</dbReference>
<feature type="compositionally biased region" description="Low complexity" evidence="1">
    <location>
        <begin position="1005"/>
        <end position="1017"/>
    </location>
</feature>
<organism evidence="4">
    <name type="scientific">Bactrocera latifrons</name>
    <name type="common">Malaysian fruit fly</name>
    <name type="synonym">Chaetodacus latifrons</name>
    <dbReference type="NCBI Taxonomy" id="174628"/>
    <lineage>
        <taxon>Eukaryota</taxon>
        <taxon>Metazoa</taxon>
        <taxon>Ecdysozoa</taxon>
        <taxon>Arthropoda</taxon>
        <taxon>Hexapoda</taxon>
        <taxon>Insecta</taxon>
        <taxon>Pterygota</taxon>
        <taxon>Neoptera</taxon>
        <taxon>Endopterygota</taxon>
        <taxon>Diptera</taxon>
        <taxon>Brachycera</taxon>
        <taxon>Muscomorpha</taxon>
        <taxon>Tephritoidea</taxon>
        <taxon>Tephritidae</taxon>
        <taxon>Bactrocera</taxon>
        <taxon>Bactrocera</taxon>
    </lineage>
</organism>
<dbReference type="SUPFAM" id="SSF50729">
    <property type="entry name" value="PH domain-like"/>
    <property type="match status" value="1"/>
</dbReference>
<feature type="domain" description="PID" evidence="2">
    <location>
        <begin position="327"/>
        <end position="463"/>
    </location>
</feature>
<name>A0A0K8V825_BACLA</name>
<proteinExistence type="predicted"/>
<dbReference type="InterPro" id="IPR033930">
    <property type="entry name" value="FAM43A/B_PTB"/>
</dbReference>
<evidence type="ECO:0000259" key="2">
    <source>
        <dbReference type="SMART" id="SM00462"/>
    </source>
</evidence>
<feature type="compositionally biased region" description="Polar residues" evidence="1">
    <location>
        <begin position="164"/>
        <end position="173"/>
    </location>
</feature>
<dbReference type="PANTHER" id="PTHR11232:SF2">
    <property type="entry name" value="FI05246P"/>
    <property type="match status" value="1"/>
</dbReference>
<dbReference type="EMBL" id="GDHF01028536">
    <property type="protein sequence ID" value="JAI23778.1"/>
    <property type="molecule type" value="Transcribed_RNA"/>
</dbReference>
<protein>
    <submittedName>
        <fullName evidence="4">Protein FAM43A</fullName>
    </submittedName>
</protein>
<feature type="region of interest" description="Disordered" evidence="1">
    <location>
        <begin position="895"/>
        <end position="990"/>
    </location>
</feature>
<feature type="compositionally biased region" description="Basic and acidic residues" evidence="1">
    <location>
        <begin position="129"/>
        <end position="145"/>
    </location>
</feature>
<feature type="region of interest" description="Disordered" evidence="1">
    <location>
        <begin position="602"/>
        <end position="626"/>
    </location>
</feature>
<feature type="region of interest" description="Disordered" evidence="1">
    <location>
        <begin position="85"/>
        <end position="173"/>
    </location>
</feature>
<feature type="compositionally biased region" description="Low complexity" evidence="1">
    <location>
        <begin position="784"/>
        <end position="799"/>
    </location>
</feature>
<dbReference type="OrthoDB" id="5962185at2759"/>
<feature type="compositionally biased region" description="Acidic residues" evidence="1">
    <location>
        <begin position="969"/>
        <end position="979"/>
    </location>
</feature>
<dbReference type="SMART" id="SM00462">
    <property type="entry name" value="PTB"/>
    <property type="match status" value="1"/>
</dbReference>
<feature type="region of interest" description="Disordered" evidence="1">
    <location>
        <begin position="1004"/>
        <end position="1060"/>
    </location>
</feature>
<dbReference type="Gene3D" id="2.30.29.30">
    <property type="entry name" value="Pleckstrin-homology domain (PH domain)/Phosphotyrosine-binding domain (PTB)"/>
    <property type="match status" value="1"/>
</dbReference>
<sequence length="1060" mass="118193">MMDVKTAAAKHSNNTNSVGNGNAEMLQARDEVDFIAVAAHNNNNNSIFDNKTMSNGLHSNSKTTSTIFTNSKTSANEHLQYQQQQQHKEIAKSKKKVVTNEEPKKKSSTKERLSLFSTLGRRISQKTLKQKDSNANESSTAHEKSTATATPSTTITNTVAKSDAINNNTPPRQRTFVKSSSIVRLLGNTYQQHAKKLEKPQLNLEKGKTPLDGKFHTYGGRRRTNGPYFDRFKRYSKDDGDVTANKNNNEEDAEQAMDFTDVLELDTDTADELQRASNGLERFCDHSTVAAGDDEAAAELGSKTMRSLSRSLGRLWGKRLHSVDISTPDPEYKVSYLGNVLTGWAKGEGCVEKQLNTLWRNYTQNNKPDMIMRIKVCASGLKATTRQHGLTEYWANRITHCCAPKNYPRIFCWVYRHEGRKLKHELRCHAVLCSKEKVVQDICNTLKENLERALREFKREKILKQNARLSLANAAYENPSLPRRKILLSVGGNNYRPPLERSKSAPKLMAIEEAIGEEEGEDAEDTNEPEMKPCCQKDSLYPAMTLGRRRCRRGHSIRRTGKPRPLCGVSFDESQKLKHILAGDMKVDTCCHDKQITKECASQQNATAPTTGLSEEQRNSYGSDDSDDFEKLLKYNDYDASTSLTTELLPYFDMQLHKNTSSSLSDLCALKDDEEPLSLLPTINSDPMAHPEGDLLPNDCAQGMNGELEEDESHVGLRRNGVCSDGEEDYLDADDMYFRQATILNILHRNSMRKMAQISLSSDEGSSLETNASASLPYRHQTQSSISSNASSNATTSSSLQDGNNGCSTVKRHSGADSDEGSISSGCETASTVTANQDDLSLQYRHDKQLLQLQQQQQATLQYSDDAHFFSIPDANESPITADEIYQRLEARLQRRQNSDATTFSSSSTITLKMSTGSDGSTTQSPNEPVTQQSISEQPANALTNSTTRVRRQRQRQMVAATPPPPDCNADDTDSECSDESGYVEYQEREKTVREKIGDVERRQLQQQQLQEQQQQQPIAQKRQLKPQLPPKPMPRRTLSGASAAVSLAAAQRTSNSTTV</sequence>
<feature type="compositionally biased region" description="Low complexity" evidence="1">
    <location>
        <begin position="1036"/>
        <end position="1051"/>
    </location>
</feature>
<accession>A0A0K8V825</accession>
<feature type="compositionally biased region" description="Polar residues" evidence="1">
    <location>
        <begin position="602"/>
        <end position="623"/>
    </location>
</feature>
<dbReference type="Pfam" id="PF14719">
    <property type="entry name" value="PID_2"/>
    <property type="match status" value="1"/>
</dbReference>
<dbReference type="EMBL" id="GDHF01017215">
    <property type="protein sequence ID" value="JAI35099.1"/>
    <property type="molecule type" value="Transcribed_RNA"/>
</dbReference>
<feature type="region of interest" description="Disordered" evidence="1">
    <location>
        <begin position="517"/>
        <end position="536"/>
    </location>
</feature>
<feature type="compositionally biased region" description="Polar residues" evidence="1">
    <location>
        <begin position="899"/>
        <end position="948"/>
    </location>
</feature>
<gene>
    <name evidence="4" type="primary">FAM43A_0</name>
    <name evidence="3" type="synonym">FAM43A_1</name>
    <name evidence="3" type="ORF">c0_g2_i6</name>
    <name evidence="4" type="ORF">c0_g2_i7</name>
</gene>
<reference evidence="4" key="1">
    <citation type="submission" date="2015-06" db="EMBL/GenBank/DDBJ databases">
        <authorList>
            <person name="Hoefler B.C."/>
            <person name="Straight P.D."/>
        </authorList>
    </citation>
    <scope>NUCLEOTIDE SEQUENCE</scope>
</reference>
<feature type="region of interest" description="Disordered" evidence="1">
    <location>
        <begin position="1"/>
        <end position="21"/>
    </location>
</feature>
<dbReference type="CDD" id="cd01214">
    <property type="entry name" value="PTB_FAM43A"/>
    <property type="match status" value="1"/>
</dbReference>
<feature type="compositionally biased region" description="Acidic residues" evidence="1">
    <location>
        <begin position="517"/>
        <end position="528"/>
    </location>
</feature>